<evidence type="ECO:0000256" key="1">
    <source>
        <dbReference type="SAM" id="MobiDB-lite"/>
    </source>
</evidence>
<feature type="region of interest" description="Disordered" evidence="1">
    <location>
        <begin position="352"/>
        <end position="386"/>
    </location>
</feature>
<feature type="region of interest" description="Disordered" evidence="1">
    <location>
        <begin position="161"/>
        <end position="213"/>
    </location>
</feature>
<dbReference type="Proteomes" id="UP000024376">
    <property type="component" value="Unassembled WGS sequence"/>
</dbReference>
<dbReference type="OrthoDB" id="273010at2759"/>
<feature type="compositionally biased region" description="Basic and acidic residues" evidence="1">
    <location>
        <begin position="622"/>
        <end position="635"/>
    </location>
</feature>
<feature type="compositionally biased region" description="Basic and acidic residues" evidence="1">
    <location>
        <begin position="574"/>
        <end position="591"/>
    </location>
</feature>
<feature type="region of interest" description="Disordered" evidence="1">
    <location>
        <begin position="252"/>
        <end position="312"/>
    </location>
</feature>
<feature type="compositionally biased region" description="Basic residues" evidence="1">
    <location>
        <begin position="410"/>
        <end position="431"/>
    </location>
</feature>
<dbReference type="EMBL" id="KI911149">
    <property type="protein sequence ID" value="ETS01226.1"/>
    <property type="molecule type" value="Genomic_DNA"/>
</dbReference>
<sequence>MATLAAIPEAASTLLDRNRFRFRDSAATASFQRLRPKSRVVILSRRNSRAPTPISKASPPPTSPGSVYSSDVRRASEQHHAELPSCEPPIPPLDPSRRAQPDLRSTYDGATSYQRATVRSIDEVSSLDNAWEPSSPSIDLDTFPLPPVIRPLGVPSYEGPPRVLAANRSRNPASAPPKSALPTSFANVNFSPPNTRRRPHVGISRSPRSSHSFLDGAADVASASKHTSIDSALVEAISRSVCQQLSLFNAISKKNQEKQDPRTSREAPPGRHGNHSRVYDKPLPSTAHAERQHRHPPRARNPPTTPTKSSISLHTVSELMPFRPEFKAAGLAVTSKEQKRGFPAYIARLISSKPRQGRVHPSRSKHSKVPGFDGPKDQFSSGSSGSEISFAVSQDMDEWRLALIEEAPVRKQKRRPAKEKKKKKKKHRRRWFPCFRKGDDSAADGDALSRLSRDLPPTPPPKPTPLKMSQRSDRGNGSRPRVDSIPRSPRHRSIAARDADRGACDFCLYREPATGQGYRGGHYDGKGSSHEHYCLRQHGRRRAQTTQNPPARHLHPQAGQSHQRPYQSLPNHNLRRDIKSSHPRPSFDPDHIGVCCRGGRDVSNQAKAPPNVPVRTSSVRESLPHSEDGRRGDDVGVVDRDVLRGLHIAASAACDEEVDAFVRNKTGLRIRRFLADLMVLETLRDGDADQGHGQGARRKRATLRQLKQQVRRSREMRGPESSA</sequence>
<feature type="region of interest" description="Disordered" evidence="1">
    <location>
        <begin position="537"/>
        <end position="635"/>
    </location>
</feature>
<dbReference type="AlphaFoldDB" id="A0A024S9N2"/>
<evidence type="ECO:0000313" key="3">
    <source>
        <dbReference type="Proteomes" id="UP000024376"/>
    </source>
</evidence>
<proteinExistence type="predicted"/>
<evidence type="ECO:0000313" key="2">
    <source>
        <dbReference type="EMBL" id="ETS01226.1"/>
    </source>
</evidence>
<name>A0A024S9N2_HYPJR</name>
<feature type="compositionally biased region" description="Basic and acidic residues" evidence="1">
    <location>
        <begin position="470"/>
        <end position="484"/>
    </location>
</feature>
<feature type="region of interest" description="Disordered" evidence="1">
    <location>
        <begin position="410"/>
        <end position="496"/>
    </location>
</feature>
<feature type="compositionally biased region" description="Polar residues" evidence="1">
    <location>
        <begin position="558"/>
        <end position="571"/>
    </location>
</feature>
<feature type="compositionally biased region" description="Basic residues" evidence="1">
    <location>
        <begin position="355"/>
        <end position="368"/>
    </location>
</feature>
<gene>
    <name evidence="2" type="ORF">M419DRAFT_25312</name>
</gene>
<feature type="compositionally biased region" description="Basic and acidic residues" evidence="1">
    <location>
        <begin position="71"/>
        <end position="82"/>
    </location>
</feature>
<dbReference type="HOGENOM" id="CLU_013091_0_0_1"/>
<accession>A0A024S9N2</accession>
<feature type="compositionally biased region" description="Polar residues" evidence="1">
    <location>
        <begin position="181"/>
        <end position="194"/>
    </location>
</feature>
<reference evidence="3" key="1">
    <citation type="journal article" date="2013" name="Ind. Biotechnol.">
        <title>Comparative genomics analysis of Trichoderma reesei strains.</title>
        <authorList>
            <person name="Koike H."/>
            <person name="Aerts A."/>
            <person name="LaButti K."/>
            <person name="Grigoriev I.V."/>
            <person name="Baker S.E."/>
        </authorList>
    </citation>
    <scope>NUCLEOTIDE SEQUENCE [LARGE SCALE GENOMIC DNA]</scope>
    <source>
        <strain evidence="3">ATCC 56765 / BCRC 32924 / NRRL 11460 / Rut C-30</strain>
    </source>
</reference>
<dbReference type="KEGG" id="trr:M419DRAFT_25312"/>
<protein>
    <submittedName>
        <fullName evidence="2">Uncharacterized protein</fullName>
    </submittedName>
</protein>
<feature type="region of interest" description="Disordered" evidence="1">
    <location>
        <begin position="41"/>
        <end position="105"/>
    </location>
</feature>
<feature type="region of interest" description="Disordered" evidence="1">
    <location>
        <begin position="686"/>
        <end position="723"/>
    </location>
</feature>
<organism evidence="2 3">
    <name type="scientific">Hypocrea jecorina (strain ATCC 56765 / BCRC 32924 / NRRL 11460 / Rut C-30)</name>
    <name type="common">Trichoderma reesei</name>
    <dbReference type="NCBI Taxonomy" id="1344414"/>
    <lineage>
        <taxon>Eukaryota</taxon>
        <taxon>Fungi</taxon>
        <taxon>Dikarya</taxon>
        <taxon>Ascomycota</taxon>
        <taxon>Pezizomycotina</taxon>
        <taxon>Sordariomycetes</taxon>
        <taxon>Hypocreomycetidae</taxon>
        <taxon>Hypocreales</taxon>
        <taxon>Hypocreaceae</taxon>
        <taxon>Trichoderma</taxon>
    </lineage>
</organism>
<feature type="compositionally biased region" description="Basic and acidic residues" evidence="1">
    <location>
        <begin position="712"/>
        <end position="723"/>
    </location>
</feature>
<feature type="compositionally biased region" description="Basic and acidic residues" evidence="1">
    <location>
        <begin position="254"/>
        <end position="269"/>
    </location>
</feature>